<dbReference type="GO" id="GO:0007156">
    <property type="term" value="P:homophilic cell adhesion via plasma membrane adhesion molecules"/>
    <property type="evidence" value="ECO:0007669"/>
    <property type="project" value="InterPro"/>
</dbReference>
<comment type="function">
    <text evidence="1">Potential calcium-dependent cell-adhesion protein. May be involved in the establishment and maintenance of specific neuronal connections in the brain.</text>
</comment>
<sequence length="847" mass="94141">MSDRTMTRQVLLFISVLSLSSVNGQVSYSIPEEMAKGSLVGNIAQDLGLDIKRLKSGKARIYTGDSAEYIELNKERGVLLIKERIDREALCGQTTPCALHFQIILENPMEFFRVTVEITDVNDNSPTFKKNERRFEISETAVTGSTFMLERAMDPDVDVNGLHSYILNPTANFQLKLKNQPDGSKKVEMVLQKPLDREKQEQISLVLTALDGGEPQLSGTVQIHVIVLDANDNAPVFTQEIYKATVVENSPKGTLMTKVSASDADKGSNSLVSYSLSSSTDLFELDSDSGELRLIGQIDYEKAQHYQMFIEAMDEGGLSDSSKIIIDIIDVNDNSPVINIMSKSSSIAEDSSPNIVIAMINVNDPDSDHNGQLNCGINENIPFTIKSTSNGFYSLVTDSDLDRERDSEYNISVTCSDEGVPSLSSSVTLTLHISDVNDNAPVFERSSYEAYIIENNTPGLSIFTVNARDADWNQNARVSYILEDSSVNGVPVSSFVSVSADSGVIHAVRSFDYEQIKDFQFRVKAQDGGSPPLSSNVTVKIMIHDQNDNAPQVLYPVQTSSSLVAEMVPRSADVGYLVTKVVAVDVDSGQNAWLSYKLQKVTDRALFEVGLQNGEIRTIRQVNDKDAVKQRLTVVVEDNGQPARSATVNVNVAVADSFPEVLSEFTDFTHDKEYNDNLTFYLVLALAVVSFLFITCLVVIISVKIYRWRQSRILYHSNLPVIPYYPPRYADTLGTGTLQHVYNYEVCRTTDSRKSDCQFARPCSQNVLIMDPSSTGTMQRMQSERNILDEPDSPLEVGVNENDLYYLLKCSCLQPFVICRLHFQIAYLCPSQHQGCGHRRFSFIEVQ</sequence>
<dbReference type="FunFam" id="2.60.40.60:FF:000001">
    <property type="entry name" value="Protocadherin alpha 2"/>
    <property type="match status" value="1"/>
</dbReference>
<keyword evidence="5 14" id="KW-0732">Signal</keyword>
<feature type="domain" description="Cadherin" evidence="15">
    <location>
        <begin position="568"/>
        <end position="665"/>
    </location>
</feature>
<reference evidence="17" key="1">
    <citation type="submission" date="2025-08" db="UniProtKB">
        <authorList>
            <consortium name="RefSeq"/>
        </authorList>
    </citation>
    <scope>IDENTIFICATION</scope>
    <source>
        <tissue evidence="17">White muscle</tissue>
    </source>
</reference>
<dbReference type="PROSITE" id="PS50268">
    <property type="entry name" value="CADHERIN_2"/>
    <property type="match status" value="6"/>
</dbReference>
<dbReference type="GO" id="GO:0005886">
    <property type="term" value="C:plasma membrane"/>
    <property type="evidence" value="ECO:0007669"/>
    <property type="project" value="UniProtKB-SubCell"/>
</dbReference>
<evidence type="ECO:0000313" key="16">
    <source>
        <dbReference type="Proteomes" id="UP000808372"/>
    </source>
</evidence>
<dbReference type="FunFam" id="2.60.40.60:FF:000006">
    <property type="entry name" value="Protocadherin alpha 2"/>
    <property type="match status" value="1"/>
</dbReference>
<dbReference type="CDD" id="cd11304">
    <property type="entry name" value="Cadherin_repeat"/>
    <property type="match status" value="5"/>
</dbReference>
<dbReference type="KEGG" id="snh:120047829"/>
<dbReference type="FunFam" id="2.60.40.60:FF:000004">
    <property type="entry name" value="Protocadherin 1 gamma 2"/>
    <property type="match status" value="1"/>
</dbReference>
<accession>A0A8U0QSM4</accession>
<keyword evidence="9 13" id="KW-1133">Transmembrane helix</keyword>
<protein>
    <submittedName>
        <fullName evidence="17">Protocadherin beta-16-like</fullName>
    </submittedName>
</protein>
<feature type="signal peptide" evidence="14">
    <location>
        <begin position="1"/>
        <end position="24"/>
    </location>
</feature>
<proteinExistence type="predicted"/>
<evidence type="ECO:0000256" key="6">
    <source>
        <dbReference type="ARBA" id="ARBA00022737"/>
    </source>
</evidence>
<evidence type="ECO:0000256" key="8">
    <source>
        <dbReference type="ARBA" id="ARBA00022889"/>
    </source>
</evidence>
<dbReference type="PANTHER" id="PTHR24028:SF296">
    <property type="entry name" value="PROTOCADHERIN 1 GAMMA 11 PRECURSOR-RELATED"/>
    <property type="match status" value="1"/>
</dbReference>
<evidence type="ECO:0000256" key="11">
    <source>
        <dbReference type="ARBA" id="ARBA00023180"/>
    </source>
</evidence>
<evidence type="ECO:0000256" key="13">
    <source>
        <dbReference type="SAM" id="Phobius"/>
    </source>
</evidence>
<evidence type="ECO:0000256" key="4">
    <source>
        <dbReference type="ARBA" id="ARBA00022692"/>
    </source>
</evidence>
<dbReference type="SMART" id="SM00112">
    <property type="entry name" value="CA"/>
    <property type="match status" value="6"/>
</dbReference>
<evidence type="ECO:0000259" key="15">
    <source>
        <dbReference type="PROSITE" id="PS50268"/>
    </source>
</evidence>
<dbReference type="FunFam" id="2.60.40.60:FF:000007">
    <property type="entry name" value="Protocadherin alpha 2"/>
    <property type="match status" value="1"/>
</dbReference>
<dbReference type="PROSITE" id="PS00232">
    <property type="entry name" value="CADHERIN_1"/>
    <property type="match status" value="3"/>
</dbReference>
<dbReference type="GeneID" id="120047829"/>
<feature type="domain" description="Cadherin" evidence="15">
    <location>
        <begin position="339"/>
        <end position="443"/>
    </location>
</feature>
<dbReference type="Proteomes" id="UP000808372">
    <property type="component" value="Chromosome 5"/>
</dbReference>
<dbReference type="OrthoDB" id="6252479at2759"/>
<evidence type="ECO:0000256" key="2">
    <source>
        <dbReference type="ARBA" id="ARBA00004251"/>
    </source>
</evidence>
<organism evidence="16 17">
    <name type="scientific">Salvelinus namaycush</name>
    <name type="common">Lake trout</name>
    <name type="synonym">Salmo namaycush</name>
    <dbReference type="NCBI Taxonomy" id="8040"/>
    <lineage>
        <taxon>Eukaryota</taxon>
        <taxon>Metazoa</taxon>
        <taxon>Chordata</taxon>
        <taxon>Craniata</taxon>
        <taxon>Vertebrata</taxon>
        <taxon>Euteleostomi</taxon>
        <taxon>Actinopterygii</taxon>
        <taxon>Neopterygii</taxon>
        <taxon>Teleostei</taxon>
        <taxon>Protacanthopterygii</taxon>
        <taxon>Salmoniformes</taxon>
        <taxon>Salmonidae</taxon>
        <taxon>Salmoninae</taxon>
        <taxon>Salvelinus</taxon>
    </lineage>
</organism>
<comment type="subcellular location">
    <subcellularLocation>
        <location evidence="2">Cell membrane</location>
        <topology evidence="2">Single-pass type I membrane protein</topology>
    </subcellularLocation>
</comment>
<dbReference type="SUPFAM" id="SSF49313">
    <property type="entry name" value="Cadherin-like"/>
    <property type="match status" value="6"/>
</dbReference>
<keyword evidence="6" id="KW-0677">Repeat</keyword>
<name>A0A8U0QSM4_SALNM</name>
<keyword evidence="8" id="KW-0130">Cell adhesion</keyword>
<dbReference type="FunFam" id="2.60.40.60:FF:000002">
    <property type="entry name" value="Protocadherin alpha 2"/>
    <property type="match status" value="1"/>
</dbReference>
<feature type="chain" id="PRO_5035772683" evidence="14">
    <location>
        <begin position="25"/>
        <end position="847"/>
    </location>
</feature>
<feature type="domain" description="Cadherin" evidence="15">
    <location>
        <begin position="23"/>
        <end position="128"/>
    </location>
</feature>
<evidence type="ECO:0000313" key="17">
    <source>
        <dbReference type="RefSeq" id="XP_038849298.1"/>
    </source>
</evidence>
<dbReference type="InterPro" id="IPR013164">
    <property type="entry name" value="Cadherin_N"/>
</dbReference>
<evidence type="ECO:0000256" key="7">
    <source>
        <dbReference type="ARBA" id="ARBA00022837"/>
    </source>
</evidence>
<evidence type="ECO:0000256" key="9">
    <source>
        <dbReference type="ARBA" id="ARBA00022989"/>
    </source>
</evidence>
<feature type="domain" description="Cadherin" evidence="15">
    <location>
        <begin position="129"/>
        <end position="237"/>
    </location>
</feature>
<dbReference type="Gene3D" id="2.60.40.60">
    <property type="entry name" value="Cadherins"/>
    <property type="match status" value="6"/>
</dbReference>
<evidence type="ECO:0000256" key="12">
    <source>
        <dbReference type="PROSITE-ProRule" id="PRU00043"/>
    </source>
</evidence>
<dbReference type="Pfam" id="PF16492">
    <property type="entry name" value="Cadherin_C_2"/>
    <property type="match status" value="1"/>
</dbReference>
<keyword evidence="16" id="KW-1185">Reference proteome</keyword>
<dbReference type="InterPro" id="IPR020894">
    <property type="entry name" value="Cadherin_CS"/>
</dbReference>
<gene>
    <name evidence="17" type="primary">LOC120047829</name>
</gene>
<dbReference type="PANTHER" id="PTHR24028">
    <property type="entry name" value="CADHERIN-87A"/>
    <property type="match status" value="1"/>
</dbReference>
<dbReference type="GO" id="GO:0009653">
    <property type="term" value="P:anatomical structure morphogenesis"/>
    <property type="evidence" value="ECO:0007669"/>
    <property type="project" value="UniProtKB-ARBA"/>
</dbReference>
<feature type="domain" description="Cadherin" evidence="15">
    <location>
        <begin position="238"/>
        <end position="338"/>
    </location>
</feature>
<evidence type="ECO:0000256" key="1">
    <source>
        <dbReference type="ARBA" id="ARBA00003436"/>
    </source>
</evidence>
<feature type="transmembrane region" description="Helical" evidence="13">
    <location>
        <begin position="678"/>
        <end position="703"/>
    </location>
</feature>
<dbReference type="FunFam" id="2.60.40.60:FF:000129">
    <property type="entry name" value="protocadherin alpha-C2 isoform X1"/>
    <property type="match status" value="1"/>
</dbReference>
<keyword evidence="10 13" id="KW-0472">Membrane</keyword>
<evidence type="ECO:0000256" key="14">
    <source>
        <dbReference type="SAM" id="SignalP"/>
    </source>
</evidence>
<dbReference type="InterPro" id="IPR002126">
    <property type="entry name" value="Cadherin-like_dom"/>
</dbReference>
<dbReference type="InterPro" id="IPR032455">
    <property type="entry name" value="Cadherin_C"/>
</dbReference>
<evidence type="ECO:0000256" key="3">
    <source>
        <dbReference type="ARBA" id="ARBA00022475"/>
    </source>
</evidence>
<dbReference type="PRINTS" id="PR00205">
    <property type="entry name" value="CADHERIN"/>
</dbReference>
<keyword evidence="4 13" id="KW-0812">Transmembrane</keyword>
<keyword evidence="7 12" id="KW-0106">Calcium</keyword>
<feature type="domain" description="Cadherin" evidence="15">
    <location>
        <begin position="444"/>
        <end position="553"/>
    </location>
</feature>
<dbReference type="AlphaFoldDB" id="A0A8U0QSM4"/>
<evidence type="ECO:0000256" key="10">
    <source>
        <dbReference type="ARBA" id="ARBA00023136"/>
    </source>
</evidence>
<dbReference type="InterPro" id="IPR015919">
    <property type="entry name" value="Cadherin-like_sf"/>
</dbReference>
<keyword evidence="3" id="KW-1003">Cell membrane</keyword>
<dbReference type="Pfam" id="PF08266">
    <property type="entry name" value="Cadherin_2"/>
    <property type="match status" value="1"/>
</dbReference>
<keyword evidence="11" id="KW-0325">Glycoprotein</keyword>
<evidence type="ECO:0000256" key="5">
    <source>
        <dbReference type="ARBA" id="ARBA00022729"/>
    </source>
</evidence>
<dbReference type="GO" id="GO:0005509">
    <property type="term" value="F:calcium ion binding"/>
    <property type="evidence" value="ECO:0007669"/>
    <property type="project" value="UniProtKB-UniRule"/>
</dbReference>
<dbReference type="Pfam" id="PF00028">
    <property type="entry name" value="Cadherin"/>
    <property type="match status" value="5"/>
</dbReference>
<dbReference type="InterPro" id="IPR050174">
    <property type="entry name" value="Protocadherin/Cadherin-CA"/>
</dbReference>
<dbReference type="RefSeq" id="XP_038849298.1">
    <property type="nucleotide sequence ID" value="XM_038993370.1"/>
</dbReference>